<protein>
    <submittedName>
        <fullName evidence="1">Uncharacterized protein</fullName>
    </submittedName>
</protein>
<comment type="caution">
    <text evidence="1">The sequence shown here is derived from an EMBL/GenBank/DDBJ whole genome shotgun (WGS) entry which is preliminary data.</text>
</comment>
<sequence>MLEMQKGYFDRQRAKMQADFTNLYEKMRTEVQNASNLLKQLKSCRLNSLASVFRCRKSTSCQQTRSLGWRKPRNRGAEGCPFQ</sequence>
<evidence type="ECO:0000313" key="2">
    <source>
        <dbReference type="Proteomes" id="UP000785679"/>
    </source>
</evidence>
<evidence type="ECO:0000313" key="1">
    <source>
        <dbReference type="EMBL" id="TNV78733.1"/>
    </source>
</evidence>
<gene>
    <name evidence="1" type="ORF">FGO68_gene2432</name>
</gene>
<dbReference type="Proteomes" id="UP000785679">
    <property type="component" value="Unassembled WGS sequence"/>
</dbReference>
<name>A0A8J8NPM1_HALGN</name>
<keyword evidence="2" id="KW-1185">Reference proteome</keyword>
<proteinExistence type="predicted"/>
<reference evidence="1" key="1">
    <citation type="submission" date="2019-06" db="EMBL/GenBank/DDBJ databases">
        <authorList>
            <person name="Zheng W."/>
        </authorList>
    </citation>
    <scope>NUCLEOTIDE SEQUENCE</scope>
    <source>
        <strain evidence="1">QDHG01</strain>
    </source>
</reference>
<dbReference type="AlphaFoldDB" id="A0A8J8NPM1"/>
<organism evidence="1 2">
    <name type="scientific">Halteria grandinella</name>
    <dbReference type="NCBI Taxonomy" id="5974"/>
    <lineage>
        <taxon>Eukaryota</taxon>
        <taxon>Sar</taxon>
        <taxon>Alveolata</taxon>
        <taxon>Ciliophora</taxon>
        <taxon>Intramacronucleata</taxon>
        <taxon>Spirotrichea</taxon>
        <taxon>Stichotrichia</taxon>
        <taxon>Sporadotrichida</taxon>
        <taxon>Halteriidae</taxon>
        <taxon>Halteria</taxon>
    </lineage>
</organism>
<accession>A0A8J8NPM1</accession>
<dbReference type="EMBL" id="RRYP01009931">
    <property type="protein sequence ID" value="TNV78733.1"/>
    <property type="molecule type" value="Genomic_DNA"/>
</dbReference>